<dbReference type="Proteomes" id="UP000886998">
    <property type="component" value="Unassembled WGS sequence"/>
</dbReference>
<protein>
    <submittedName>
        <fullName evidence="1">Uncharacterized protein</fullName>
    </submittedName>
</protein>
<accession>A0A8X7BP76</accession>
<dbReference type="EMBL" id="BMAV01000796">
    <property type="protein sequence ID" value="GFY38328.1"/>
    <property type="molecule type" value="Genomic_DNA"/>
</dbReference>
<sequence>MKPLEGYESLLLRLFVTEMNDVELVFFTVFKEYAFNFLRFNCEVSVIDVRGRKFFPTNCTDSEILTENAFFFFVKNNVVDSSGDFLPNDVLTLRLEFQIGSGVTWSITEHCLYSKF</sequence>
<evidence type="ECO:0000313" key="2">
    <source>
        <dbReference type="Proteomes" id="UP000886998"/>
    </source>
</evidence>
<reference evidence="1" key="1">
    <citation type="submission" date="2020-08" db="EMBL/GenBank/DDBJ databases">
        <title>Multicomponent nature underlies the extraordinary mechanical properties of spider dragline silk.</title>
        <authorList>
            <person name="Kono N."/>
            <person name="Nakamura H."/>
            <person name="Mori M."/>
            <person name="Yoshida Y."/>
            <person name="Ohtoshi R."/>
            <person name="Malay A.D."/>
            <person name="Moran D.A.P."/>
            <person name="Tomita M."/>
            <person name="Numata K."/>
            <person name="Arakawa K."/>
        </authorList>
    </citation>
    <scope>NUCLEOTIDE SEQUENCE</scope>
</reference>
<dbReference type="OrthoDB" id="6425590at2759"/>
<proteinExistence type="predicted"/>
<organism evidence="1 2">
    <name type="scientific">Trichonephila inaurata madagascariensis</name>
    <dbReference type="NCBI Taxonomy" id="2747483"/>
    <lineage>
        <taxon>Eukaryota</taxon>
        <taxon>Metazoa</taxon>
        <taxon>Ecdysozoa</taxon>
        <taxon>Arthropoda</taxon>
        <taxon>Chelicerata</taxon>
        <taxon>Arachnida</taxon>
        <taxon>Araneae</taxon>
        <taxon>Araneomorphae</taxon>
        <taxon>Entelegynae</taxon>
        <taxon>Araneoidea</taxon>
        <taxon>Nephilidae</taxon>
        <taxon>Trichonephila</taxon>
        <taxon>Trichonephila inaurata</taxon>
    </lineage>
</organism>
<keyword evidence="2" id="KW-1185">Reference proteome</keyword>
<name>A0A8X7BP76_9ARAC</name>
<dbReference type="AlphaFoldDB" id="A0A8X7BP76"/>
<evidence type="ECO:0000313" key="1">
    <source>
        <dbReference type="EMBL" id="GFY38328.1"/>
    </source>
</evidence>
<comment type="caution">
    <text evidence="1">The sequence shown here is derived from an EMBL/GenBank/DDBJ whole genome shotgun (WGS) entry which is preliminary data.</text>
</comment>
<gene>
    <name evidence="1" type="ORF">TNIN_135561</name>
</gene>